<keyword evidence="5" id="KW-0378">Hydrolase</keyword>
<dbReference type="InterPro" id="IPR002772">
    <property type="entry name" value="Glyco_hydro_3_C"/>
</dbReference>
<evidence type="ECO:0000256" key="6">
    <source>
        <dbReference type="ARBA" id="ARBA00023295"/>
    </source>
</evidence>
<dbReference type="PANTHER" id="PTHR30620:SF16">
    <property type="entry name" value="LYSOSOMAL BETA GLUCOSIDASE"/>
    <property type="match status" value="1"/>
</dbReference>
<evidence type="ECO:0000256" key="2">
    <source>
        <dbReference type="ARBA" id="ARBA00005336"/>
    </source>
</evidence>
<dbReference type="InterPro" id="IPR051915">
    <property type="entry name" value="Cellulose_Degrad_GH3"/>
</dbReference>
<dbReference type="InterPro" id="IPR017853">
    <property type="entry name" value="GH"/>
</dbReference>
<dbReference type="Gene3D" id="2.60.40.10">
    <property type="entry name" value="Immunoglobulins"/>
    <property type="match status" value="1"/>
</dbReference>
<dbReference type="EMBL" id="FNLC01000002">
    <property type="protein sequence ID" value="SDR03597.1"/>
    <property type="molecule type" value="Genomic_DNA"/>
</dbReference>
<keyword evidence="9" id="KW-1185">Reference proteome</keyword>
<dbReference type="InterPro" id="IPR001764">
    <property type="entry name" value="Glyco_hydro_3_N"/>
</dbReference>
<dbReference type="InterPro" id="IPR013783">
    <property type="entry name" value="Ig-like_fold"/>
</dbReference>
<dbReference type="EC" id="3.2.1.21" evidence="3"/>
<dbReference type="InterPro" id="IPR036881">
    <property type="entry name" value="Glyco_hydro_3_C_sf"/>
</dbReference>
<evidence type="ECO:0000259" key="7">
    <source>
        <dbReference type="SMART" id="SM01217"/>
    </source>
</evidence>
<sequence>MVQHRAGSSEPVVRDPDAILDGLSLSEKVGQLVGTWIGSMGEDVSLEDAKTMVREGNLGTVAAFGIGVSWFHDPERVAEVANEMQRTAVEETDHGIPLLLPVDGVHGHGYVDHAAVFPHGLGVAATRRPDLARTAGQVTATEMRATGANVNYAPTGDVVRDPRWGRTFETYGESPLLCSEFAAATVRGLESEADGERVAATIKHFPAYGDPTGGEDTGAVECDLATLYRDYLPPFEAAIDAGVSLVMPCYNAVNGEPAHGSEFILTELLRERLGFDGAVVSDWGGVDHLHEDHRVTRDQRDSARRAIDAGLDSISIGRDEHAAHLHDLVESGELPEERIDEAVRRILELKIDLGLFEDPYVDPGAASKIVGAPDHRDAVLEAARESQTLLKNDDLLPLDSDLEEVLVTGPNADSLRNQLGGWSVQQPKPDAGTTLLEGVEAATSDRTTVRYERGAGIDEPDDVDAAVDAAADADVAVVALGENWYYHEFGPQEVAGETGSFPTRTELGLPDAQRELLERVHETGTPTVLVLITGRPLAIEWAAEEIPAILMSYYPGSEGGTAIAETLFGTNNPSGRLPITVPRSVGHLPSHFDQLAHPTPIGDDEHPDSYDPLFEFGHGLSYTEFDVSDLETTNATIGPGEPVDVTVTVENVGDRAGARALDVFLRDDVSSRVRPVREHVAFATVDLEAGESTTVELTIPNDALAVTGPNGRRTVEPGTFTLFCDGCSTTVEVDSEY</sequence>
<reference evidence="9" key="1">
    <citation type="submission" date="2016-10" db="EMBL/GenBank/DDBJ databases">
        <authorList>
            <person name="Varghese N."/>
            <person name="Submissions S."/>
        </authorList>
    </citation>
    <scope>NUCLEOTIDE SEQUENCE [LARGE SCALE GENOMIC DNA]</scope>
    <source>
        <strain evidence="9">DSM 24767</strain>
    </source>
</reference>
<evidence type="ECO:0000256" key="3">
    <source>
        <dbReference type="ARBA" id="ARBA00012744"/>
    </source>
</evidence>
<keyword evidence="4" id="KW-0732">Signal</keyword>
<dbReference type="SUPFAM" id="SSF52279">
    <property type="entry name" value="Beta-D-glucan exohydrolase, C-terminal domain"/>
    <property type="match status" value="1"/>
</dbReference>
<evidence type="ECO:0000313" key="8">
    <source>
        <dbReference type="EMBL" id="SDR03597.1"/>
    </source>
</evidence>
<dbReference type="PRINTS" id="PR00133">
    <property type="entry name" value="GLHYDRLASE3"/>
</dbReference>
<dbReference type="PANTHER" id="PTHR30620">
    <property type="entry name" value="PERIPLASMIC BETA-GLUCOSIDASE-RELATED"/>
    <property type="match status" value="1"/>
</dbReference>
<proteinExistence type="inferred from homology"/>
<dbReference type="InterPro" id="IPR036962">
    <property type="entry name" value="Glyco_hydro_3_N_sf"/>
</dbReference>
<dbReference type="SMART" id="SM01217">
    <property type="entry name" value="Fn3_like"/>
    <property type="match status" value="1"/>
</dbReference>
<evidence type="ECO:0000313" key="9">
    <source>
        <dbReference type="Proteomes" id="UP000198848"/>
    </source>
</evidence>
<dbReference type="SUPFAM" id="SSF51445">
    <property type="entry name" value="(Trans)glycosidases"/>
    <property type="match status" value="1"/>
</dbReference>
<dbReference type="GO" id="GO:0009251">
    <property type="term" value="P:glucan catabolic process"/>
    <property type="evidence" value="ECO:0007669"/>
    <property type="project" value="TreeGrafter"/>
</dbReference>
<evidence type="ECO:0000256" key="4">
    <source>
        <dbReference type="ARBA" id="ARBA00022729"/>
    </source>
</evidence>
<evidence type="ECO:0000256" key="5">
    <source>
        <dbReference type="ARBA" id="ARBA00022801"/>
    </source>
</evidence>
<dbReference type="Gene3D" id="3.20.20.300">
    <property type="entry name" value="Glycoside hydrolase, family 3, N-terminal domain"/>
    <property type="match status" value="1"/>
</dbReference>
<accession>A0A1H1FRN2</accession>
<dbReference type="Proteomes" id="UP000198848">
    <property type="component" value="Unassembled WGS sequence"/>
</dbReference>
<dbReference type="RefSeq" id="WP_090381246.1">
    <property type="nucleotide sequence ID" value="NZ_FNLC01000002.1"/>
</dbReference>
<dbReference type="Pfam" id="PF00933">
    <property type="entry name" value="Glyco_hydro_3"/>
    <property type="match status" value="1"/>
</dbReference>
<dbReference type="Gene3D" id="3.40.50.1700">
    <property type="entry name" value="Glycoside hydrolase family 3 C-terminal domain"/>
    <property type="match status" value="1"/>
</dbReference>
<name>A0A1H1FRN2_NATTX</name>
<protein>
    <recommendedName>
        <fullName evidence="3">beta-glucosidase</fullName>
        <ecNumber evidence="3">3.2.1.21</ecNumber>
    </recommendedName>
</protein>
<feature type="domain" description="Fibronectin type III-like" evidence="7">
    <location>
        <begin position="663"/>
        <end position="728"/>
    </location>
</feature>
<organism evidence="8 9">
    <name type="scientific">Natronobacterium texcoconense</name>
    <dbReference type="NCBI Taxonomy" id="1095778"/>
    <lineage>
        <taxon>Archaea</taxon>
        <taxon>Methanobacteriati</taxon>
        <taxon>Methanobacteriota</taxon>
        <taxon>Stenosarchaea group</taxon>
        <taxon>Halobacteria</taxon>
        <taxon>Halobacteriales</taxon>
        <taxon>Natrialbaceae</taxon>
        <taxon>Natronobacterium</taxon>
    </lineage>
</organism>
<comment type="catalytic activity">
    <reaction evidence="1">
        <text>Hydrolysis of terminal, non-reducing beta-D-glucosyl residues with release of beta-D-glucose.</text>
        <dbReference type="EC" id="3.2.1.21"/>
    </reaction>
</comment>
<gene>
    <name evidence="8" type="ORF">SAMN04489842_2086</name>
</gene>
<keyword evidence="6" id="KW-0326">Glycosidase</keyword>
<evidence type="ECO:0000256" key="1">
    <source>
        <dbReference type="ARBA" id="ARBA00000448"/>
    </source>
</evidence>
<dbReference type="STRING" id="1095778.SAMN04489842_2086"/>
<dbReference type="GO" id="GO:0008422">
    <property type="term" value="F:beta-glucosidase activity"/>
    <property type="evidence" value="ECO:0007669"/>
    <property type="project" value="UniProtKB-EC"/>
</dbReference>
<dbReference type="Pfam" id="PF01915">
    <property type="entry name" value="Glyco_hydro_3_C"/>
    <property type="match status" value="1"/>
</dbReference>
<dbReference type="AlphaFoldDB" id="A0A1H1FRN2"/>
<dbReference type="OrthoDB" id="30657at2157"/>
<dbReference type="Pfam" id="PF14310">
    <property type="entry name" value="Fn3-like"/>
    <property type="match status" value="1"/>
</dbReference>
<dbReference type="InterPro" id="IPR026891">
    <property type="entry name" value="Fn3-like"/>
</dbReference>
<comment type="similarity">
    <text evidence="2">Belongs to the glycosyl hydrolase 3 family.</text>
</comment>